<evidence type="ECO:0000256" key="1">
    <source>
        <dbReference type="SAM" id="SignalP"/>
    </source>
</evidence>
<dbReference type="EMBL" id="CP001560">
    <property type="protein sequence ID" value="AFJ45573.1"/>
    <property type="molecule type" value="Genomic_DNA"/>
</dbReference>
<dbReference type="AlphaFoldDB" id="I2B4W9"/>
<sequence>MIIRLFLLTFLSLPVAAHALNFESTDLKLVCPQRGNVEITLHRYNHASEQWGKHFAVGAGHTRHGDLEFVRFTNGDVFIHLNATDEYLFRYAGQNKSFHCRKISERPATPWQPDRIV</sequence>
<dbReference type="HOGENOM" id="CLU_166755_0_0_6"/>
<dbReference type="RefSeq" id="WP_002441920.1">
    <property type="nucleotide sequence ID" value="NC_017910.1"/>
</dbReference>
<accession>I2B4W9</accession>
<accession>K6WIB9</accession>
<evidence type="ECO:0000313" key="3">
    <source>
        <dbReference type="Proteomes" id="UP000001955"/>
    </source>
</evidence>
<keyword evidence="1" id="KW-0732">Signal</keyword>
<evidence type="ECO:0000313" key="2">
    <source>
        <dbReference type="EMBL" id="AFJ45573.1"/>
    </source>
</evidence>
<protein>
    <recommendedName>
        <fullName evidence="4">Secreted protein</fullName>
    </recommendedName>
</protein>
<dbReference type="Proteomes" id="UP000001955">
    <property type="component" value="Chromosome"/>
</dbReference>
<keyword evidence="3" id="KW-1185">Reference proteome</keyword>
<feature type="signal peptide" evidence="1">
    <location>
        <begin position="1"/>
        <end position="19"/>
    </location>
</feature>
<dbReference type="KEGG" id="ebt:EBL_c04470"/>
<organism evidence="2 3">
    <name type="scientific">Shimwellia blattae (strain ATCC 29907 / DSM 4481 / JCM 1650 / NBRC 105725 / CDC 9005-74)</name>
    <name type="common">Escherichia blattae</name>
    <dbReference type="NCBI Taxonomy" id="630626"/>
    <lineage>
        <taxon>Bacteria</taxon>
        <taxon>Pseudomonadati</taxon>
        <taxon>Pseudomonadota</taxon>
        <taxon>Gammaproteobacteria</taxon>
        <taxon>Enterobacterales</taxon>
        <taxon>Enterobacteriaceae</taxon>
        <taxon>Shimwellia</taxon>
    </lineage>
</organism>
<dbReference type="OrthoDB" id="6605353at2"/>
<gene>
    <name evidence="2" type="ordered locus">EBL_c04470</name>
</gene>
<feature type="chain" id="PRO_5003655960" description="Secreted protein" evidence="1">
    <location>
        <begin position="20"/>
        <end position="117"/>
    </location>
</feature>
<name>I2B4W9_SHIBC</name>
<proteinExistence type="predicted"/>
<reference evidence="2 3" key="1">
    <citation type="journal article" date="2012" name="J. Bacteriol.">
        <title>Complete genome sequence of the B12-producing Shimwellia blattae strain DSM 4481, isolated from a cockroach.</title>
        <authorList>
            <person name="Brzuszkiewicz E."/>
            <person name="Waschkowitz T."/>
            <person name="Wiezer A."/>
            <person name="Daniel R."/>
        </authorList>
    </citation>
    <scope>NUCLEOTIDE SEQUENCE [LARGE SCALE GENOMIC DNA]</scope>
    <source>
        <strain evidence="3">ATCC 29907 / DSM 4481 / JCM 1650 / NBRC 105725 / CDC 9005-74</strain>
    </source>
</reference>
<evidence type="ECO:0008006" key="4">
    <source>
        <dbReference type="Google" id="ProtNLM"/>
    </source>
</evidence>